<dbReference type="STRING" id="1686286.GCA_900092335_02059"/>
<accession>A0A540R5J6</accession>
<keyword evidence="3" id="KW-1185">Reference proteome</keyword>
<dbReference type="EMBL" id="VHIR01000014">
    <property type="protein sequence ID" value="TQE43000.1"/>
    <property type="molecule type" value="Genomic_DNA"/>
</dbReference>
<evidence type="ECO:0000313" key="3">
    <source>
        <dbReference type="Proteomes" id="UP000318080"/>
    </source>
</evidence>
<organism evidence="2 3">
    <name type="scientific">Corynebacterium phoceense</name>
    <dbReference type="NCBI Taxonomy" id="1686286"/>
    <lineage>
        <taxon>Bacteria</taxon>
        <taxon>Bacillati</taxon>
        <taxon>Actinomycetota</taxon>
        <taxon>Actinomycetes</taxon>
        <taxon>Mycobacteriales</taxon>
        <taxon>Corynebacteriaceae</taxon>
        <taxon>Corynebacterium</taxon>
    </lineage>
</organism>
<dbReference type="AlphaFoldDB" id="A0A540R5J6"/>
<gene>
    <name evidence="2" type="ORF">EJK80_09665</name>
</gene>
<dbReference type="Proteomes" id="UP000318080">
    <property type="component" value="Unassembled WGS sequence"/>
</dbReference>
<feature type="compositionally biased region" description="Acidic residues" evidence="1">
    <location>
        <begin position="183"/>
        <end position="193"/>
    </location>
</feature>
<evidence type="ECO:0000313" key="2">
    <source>
        <dbReference type="EMBL" id="TQE43000.1"/>
    </source>
</evidence>
<name>A0A540R5J6_9CORY</name>
<protein>
    <submittedName>
        <fullName evidence="2">Uncharacterized protein</fullName>
    </submittedName>
</protein>
<sequence>MVLFSNSYSRRSTLAMALTLGACIVLIALLKVPGLMISFLLVGAALLMMSARPESTEHDALRTSIRLSSEDIRDVMAQFEDFEVSQDTDIIADRTLHRPALLDLDTNDPDIEAFHYQYASASRFLKRLPARLASPMLDTNQLEQILSVTDQRAASLQESWLAARQAAFRLGPDYKQQPSSAPSDEDEDWRDSA</sequence>
<evidence type="ECO:0000256" key="1">
    <source>
        <dbReference type="SAM" id="MobiDB-lite"/>
    </source>
</evidence>
<proteinExistence type="predicted"/>
<comment type="caution">
    <text evidence="2">The sequence shown here is derived from an EMBL/GenBank/DDBJ whole genome shotgun (WGS) entry which is preliminary data.</text>
</comment>
<dbReference type="RefSeq" id="WP_141629117.1">
    <property type="nucleotide sequence ID" value="NZ_VHIR01000014.1"/>
</dbReference>
<reference evidence="2 3" key="1">
    <citation type="submission" date="2019-06" db="EMBL/GenBank/DDBJ databases">
        <title>Draft genome of C. phoceense Strain 272.</title>
        <authorList>
            <person name="Pacheco L.G.C."/>
            <person name="Barberis C.M."/>
            <person name="Almuzara M.N."/>
            <person name="Traglia G.M."/>
            <person name="Santos C.S."/>
            <person name="Rocha D.J.P.G."/>
            <person name="Aguiar E.R.G.R."/>
            <person name="Vay C.A."/>
        </authorList>
    </citation>
    <scope>NUCLEOTIDE SEQUENCE [LARGE SCALE GENOMIC DNA]</scope>
    <source>
        <strain evidence="2 3">272</strain>
    </source>
</reference>
<feature type="region of interest" description="Disordered" evidence="1">
    <location>
        <begin position="171"/>
        <end position="193"/>
    </location>
</feature>